<protein>
    <submittedName>
        <fullName evidence="1">AlpA family transcriptional regulator</fullName>
    </submittedName>
</protein>
<sequence length="64" mass="7045">MNKIILRMPDVKERTGLSSSTIYAMMAGGRFPRPVRIGIRAVGWPSEVVEDWLLDRPSAGGQCA</sequence>
<reference evidence="1 2" key="1">
    <citation type="submission" date="2018-04" db="EMBL/GenBank/DDBJ databases">
        <title>Genomic Encyclopedia of Archaeal and Bacterial Type Strains, Phase II (KMG-II): from individual species to whole genera.</title>
        <authorList>
            <person name="Goeker M."/>
        </authorList>
    </citation>
    <scope>NUCLEOTIDE SEQUENCE [LARGE SCALE GENOMIC DNA]</scope>
    <source>
        <strain evidence="1 2">DSM 29955</strain>
    </source>
</reference>
<gene>
    <name evidence="1" type="ORF">C8N45_11499</name>
</gene>
<dbReference type="InterPro" id="IPR010260">
    <property type="entry name" value="AlpA"/>
</dbReference>
<evidence type="ECO:0000313" key="2">
    <source>
        <dbReference type="Proteomes" id="UP000244523"/>
    </source>
</evidence>
<dbReference type="Proteomes" id="UP000244523">
    <property type="component" value="Unassembled WGS sequence"/>
</dbReference>
<dbReference type="RefSeq" id="WP_108388015.1">
    <property type="nucleotide sequence ID" value="NZ_QBUD01000014.1"/>
</dbReference>
<comment type="caution">
    <text evidence="1">The sequence shown here is derived from an EMBL/GenBank/DDBJ whole genome shotgun (WGS) entry which is preliminary data.</text>
</comment>
<keyword evidence="2" id="KW-1185">Reference proteome</keyword>
<proteinExistence type="predicted"/>
<dbReference type="EMBL" id="QBUD01000014">
    <property type="protein sequence ID" value="PUB11324.1"/>
    <property type="molecule type" value="Genomic_DNA"/>
</dbReference>
<dbReference type="Gene3D" id="1.10.238.160">
    <property type="match status" value="1"/>
</dbReference>
<dbReference type="PANTHER" id="PTHR36154">
    <property type="entry name" value="DNA-BINDING TRANSCRIPTIONAL ACTIVATOR ALPA"/>
    <property type="match status" value="1"/>
</dbReference>
<dbReference type="OrthoDB" id="9801242at2"/>
<dbReference type="Pfam" id="PF05930">
    <property type="entry name" value="Phage_AlpA"/>
    <property type="match status" value="1"/>
</dbReference>
<organism evidence="1 2">
    <name type="scientific">Yoonia sediminilitoris</name>
    <dbReference type="NCBI Taxonomy" id="1286148"/>
    <lineage>
        <taxon>Bacteria</taxon>
        <taxon>Pseudomonadati</taxon>
        <taxon>Pseudomonadota</taxon>
        <taxon>Alphaproteobacteria</taxon>
        <taxon>Rhodobacterales</taxon>
        <taxon>Paracoccaceae</taxon>
        <taxon>Yoonia</taxon>
    </lineage>
</organism>
<dbReference type="AlphaFoldDB" id="A0A2T6K982"/>
<dbReference type="PANTHER" id="PTHR36154:SF1">
    <property type="entry name" value="DNA-BINDING TRANSCRIPTIONAL ACTIVATOR ALPA"/>
    <property type="match status" value="1"/>
</dbReference>
<name>A0A2T6K982_9RHOB</name>
<evidence type="ECO:0000313" key="1">
    <source>
        <dbReference type="EMBL" id="PUB11324.1"/>
    </source>
</evidence>
<dbReference type="InterPro" id="IPR052931">
    <property type="entry name" value="Prophage_regulatory_activator"/>
</dbReference>
<accession>A0A2T6K982</accession>